<evidence type="ECO:0000256" key="2">
    <source>
        <dbReference type="SAM" id="SignalP"/>
    </source>
</evidence>
<dbReference type="SMART" id="SM00327">
    <property type="entry name" value="VWA"/>
    <property type="match status" value="1"/>
</dbReference>
<dbReference type="Pfam" id="PF13768">
    <property type="entry name" value="VWA_3"/>
    <property type="match status" value="1"/>
</dbReference>
<feature type="chain" id="PRO_5008904761" evidence="2">
    <location>
        <begin position="26"/>
        <end position="1271"/>
    </location>
</feature>
<dbReference type="Pfam" id="PF08487">
    <property type="entry name" value="VIT"/>
    <property type="match status" value="1"/>
</dbReference>
<protein>
    <submittedName>
        <fullName evidence="5">Inter-alpha-trypsin inhibitor heavy chain H3</fullName>
    </submittedName>
</protein>
<feature type="domain" description="VWFA" evidence="3">
    <location>
        <begin position="376"/>
        <end position="690"/>
    </location>
</feature>
<evidence type="ECO:0000313" key="5">
    <source>
        <dbReference type="EMBL" id="ODM97845.1"/>
    </source>
</evidence>
<keyword evidence="2" id="KW-0732">Signal</keyword>
<feature type="region of interest" description="Disordered" evidence="1">
    <location>
        <begin position="520"/>
        <end position="572"/>
    </location>
</feature>
<accession>A0A1D2MYX2</accession>
<feature type="domain" description="VIT" evidence="4">
    <location>
        <begin position="113"/>
        <end position="243"/>
    </location>
</feature>
<dbReference type="AlphaFoldDB" id="A0A1D2MYX2"/>
<dbReference type="SUPFAM" id="SSF53300">
    <property type="entry name" value="vWA-like"/>
    <property type="match status" value="1"/>
</dbReference>
<feature type="signal peptide" evidence="2">
    <location>
        <begin position="1"/>
        <end position="25"/>
    </location>
</feature>
<dbReference type="PROSITE" id="PS51468">
    <property type="entry name" value="VIT"/>
    <property type="match status" value="1"/>
</dbReference>
<dbReference type="GO" id="GO:0032991">
    <property type="term" value="C:protein-containing complex"/>
    <property type="evidence" value="ECO:0007669"/>
    <property type="project" value="UniProtKB-ARBA"/>
</dbReference>
<feature type="compositionally biased region" description="Polar residues" evidence="1">
    <location>
        <begin position="912"/>
        <end position="926"/>
    </location>
</feature>
<dbReference type="PANTHER" id="PTHR10338">
    <property type="entry name" value="INTER-ALPHA-TRYPSIN INHIBITOR HEAVY CHAIN FAMILY MEMBER"/>
    <property type="match status" value="1"/>
</dbReference>
<dbReference type="Gene3D" id="3.40.50.410">
    <property type="entry name" value="von Willebrand factor, type A domain"/>
    <property type="match status" value="2"/>
</dbReference>
<dbReference type="PANTHER" id="PTHR10338:SF108">
    <property type="entry name" value="INTER-ALPHA-TRYPSIN INHIBITOR HEAVY CHAIN H4-LIKE PROTEIN"/>
    <property type="match status" value="1"/>
</dbReference>
<dbReference type="SMART" id="SM00609">
    <property type="entry name" value="VIT"/>
    <property type="match status" value="1"/>
</dbReference>
<evidence type="ECO:0000259" key="4">
    <source>
        <dbReference type="PROSITE" id="PS51468"/>
    </source>
</evidence>
<feature type="compositionally biased region" description="Polar residues" evidence="1">
    <location>
        <begin position="755"/>
        <end position="765"/>
    </location>
</feature>
<evidence type="ECO:0000313" key="6">
    <source>
        <dbReference type="Proteomes" id="UP000094527"/>
    </source>
</evidence>
<reference evidence="5 6" key="1">
    <citation type="journal article" date="2016" name="Genome Biol. Evol.">
        <title>Gene Family Evolution Reflects Adaptation to Soil Environmental Stressors in the Genome of the Collembolan Orchesella cincta.</title>
        <authorList>
            <person name="Faddeeva-Vakhrusheva A."/>
            <person name="Derks M.F."/>
            <person name="Anvar S.Y."/>
            <person name="Agamennone V."/>
            <person name="Suring W."/>
            <person name="Smit S."/>
            <person name="van Straalen N.M."/>
            <person name="Roelofs D."/>
        </authorList>
    </citation>
    <scope>NUCLEOTIDE SEQUENCE [LARGE SCALE GENOMIC DNA]</scope>
    <source>
        <tissue evidence="5">Mixed pool</tissue>
    </source>
</reference>
<feature type="region of interest" description="Disordered" evidence="1">
    <location>
        <begin position="912"/>
        <end position="931"/>
    </location>
</feature>
<evidence type="ECO:0000256" key="1">
    <source>
        <dbReference type="SAM" id="MobiDB-lite"/>
    </source>
</evidence>
<keyword evidence="6" id="KW-1185">Reference proteome</keyword>
<sequence length="1271" mass="138810">MKLGHRNAWCHLTIALALSFVSANALSIKREPVTEQVLIITTPDSQLQDETETDVPASGTTESEQRDDATTVDSVILQDSTGESWEVDPTSSSIISKDVEIEIATSVPARNRLMAEQPAVSLKPILPEIYSFRIESDIKYRYSRTYITSRVANKDPTKAQEVTFSVVLPETAFISKFIMEIDGKPYEAYVKEKEEAKKDYIQAQSQGQSAGLVEKSTRNSNVFNVNVNVKPQTKVTFNLTYEELLTRRLGRYEQAININPDQVSSIKDYQILVNIEESRNLTLVRVPSLSNDIDAQDDPAGNNKDAVIERPAANKAKISWSPSTTDQKKLVKEGISGKFVVQYDIDREGDAGQILVMQGYFVHFFAPENLPPLRKHVVFILDISGSMWGRKMEQLKESQKKILDDLSSEDFFNIITFSSDVYLWSPEDRLDKNNNNDRFHSYTTAPVTPQLLAKRQPLAATPGNIRKAKDFIESLVASGGTNIHDAIIEALNLTAAIKDDQMKSDNPTTEAIVIDTTLPASPSSTAATTTTTTTTGAVSTSGSGSSSSSTTTTSTVAPPSSTTDIEEEDDENRTVDIVDIAKSDLMTEMPEITSVAPSSDRVILPPNVQSLIIFLTDGEPTVGVTDPPEIQKLIQSANRNLSIPIFSLGFGEGADFPFLKKLSLQNNGFGRKIYEASDASLQLQGFYNEIASPLLSNVTFNYTSPDYNVTDVTVTSFPTIFGGTEIAVAGKLVAPPKPERDDAVETTAATETIAPSNDAQPTTELSVDEETPGLDNFDAPRRPEGLSIACDFKPSENYFFDVSIEGNGRDGEVEFQDVEVLERRRSCIDIPIPYFPDREFPPRPTPPPTPEDQFLERLWAYLTIQQLIEKDLAQLDTKTDDADPSENSIDATPAVPPADSSDATTVLPVGSKTTAETSVVRNSTKPETPKERALRLALKYGFVTPLTSLVVVKPNSSDVTNAVPTDGRPDAADSFYAARRISFQAPILAARYISGPPAPYPPPLPRAGLHSRRSSMQRGGTASYSYRSRSQNSPGYPGTPISYPKHLSVGRPFAPQSMPMLALSAPAYVKTSSIGALHNRIAAHPFPIHASFQSRPLPIPFGGAGFQYPSTPLVPLTLGGGGGSPHFQSYEADDYDPSPVAPISTAPTLLPTTSVPPTTESDKSSQSTPLHLNDITWINQNEFYLNVNETIYRIARNETILDAGVGYECTRDGEQGQCSHLKDCVLPAFVSNEKAFRSSYFCPIDSNIPNNNAYVGVCCPTRKGRNAAEEP</sequence>
<dbReference type="PROSITE" id="PS50234">
    <property type="entry name" value="VWFA"/>
    <property type="match status" value="1"/>
</dbReference>
<feature type="region of interest" description="Disordered" evidence="1">
    <location>
        <begin position="1007"/>
        <end position="1041"/>
    </location>
</feature>
<feature type="compositionally biased region" description="Polar residues" evidence="1">
    <location>
        <begin position="1016"/>
        <end position="1034"/>
    </location>
</feature>
<dbReference type="InterPro" id="IPR036465">
    <property type="entry name" value="vWFA_dom_sf"/>
</dbReference>
<dbReference type="OrthoDB" id="299997at2759"/>
<dbReference type="STRING" id="48709.A0A1D2MYX2"/>
<dbReference type="Proteomes" id="UP000094527">
    <property type="component" value="Unassembled WGS sequence"/>
</dbReference>
<evidence type="ECO:0000259" key="3">
    <source>
        <dbReference type="PROSITE" id="PS50234"/>
    </source>
</evidence>
<dbReference type="Pfam" id="PF00092">
    <property type="entry name" value="VWA"/>
    <property type="match status" value="1"/>
</dbReference>
<name>A0A1D2MYX2_ORCCI</name>
<comment type="caution">
    <text evidence="5">The sequence shown here is derived from an EMBL/GenBank/DDBJ whole genome shotgun (WGS) entry which is preliminary data.</text>
</comment>
<feature type="compositionally biased region" description="Low complexity" evidence="1">
    <location>
        <begin position="520"/>
        <end position="563"/>
    </location>
</feature>
<dbReference type="InterPro" id="IPR013694">
    <property type="entry name" value="VIT"/>
</dbReference>
<feature type="region of interest" description="Disordered" evidence="1">
    <location>
        <begin position="1141"/>
        <end position="1168"/>
    </location>
</feature>
<gene>
    <name evidence="5" type="ORF">Ocin01_08833</name>
</gene>
<organism evidence="5 6">
    <name type="scientific">Orchesella cincta</name>
    <name type="common">Springtail</name>
    <name type="synonym">Podura cincta</name>
    <dbReference type="NCBI Taxonomy" id="48709"/>
    <lineage>
        <taxon>Eukaryota</taxon>
        <taxon>Metazoa</taxon>
        <taxon>Ecdysozoa</taxon>
        <taxon>Arthropoda</taxon>
        <taxon>Hexapoda</taxon>
        <taxon>Collembola</taxon>
        <taxon>Entomobryomorpha</taxon>
        <taxon>Entomobryoidea</taxon>
        <taxon>Orchesellidae</taxon>
        <taxon>Orchesellinae</taxon>
        <taxon>Orchesella</taxon>
    </lineage>
</organism>
<feature type="region of interest" description="Disordered" evidence="1">
    <location>
        <begin position="44"/>
        <end position="70"/>
    </location>
</feature>
<dbReference type="EMBL" id="LJIJ01000404">
    <property type="protein sequence ID" value="ODM97845.1"/>
    <property type="molecule type" value="Genomic_DNA"/>
</dbReference>
<proteinExistence type="predicted"/>
<feature type="compositionally biased region" description="Low complexity" evidence="1">
    <location>
        <begin position="1141"/>
        <end position="1159"/>
    </location>
</feature>
<dbReference type="InterPro" id="IPR002035">
    <property type="entry name" value="VWF_A"/>
</dbReference>
<feature type="region of interest" description="Disordered" evidence="1">
    <location>
        <begin position="754"/>
        <end position="780"/>
    </location>
</feature>
<feature type="region of interest" description="Disordered" evidence="1">
    <location>
        <begin position="878"/>
        <end position="906"/>
    </location>
</feature>
<dbReference type="InterPro" id="IPR050934">
    <property type="entry name" value="ITIH"/>
</dbReference>